<gene>
    <name evidence="1" type="ORF">SPELUC_LOCUS12654</name>
</gene>
<sequence length="289" mass="33694">AEIQELKNKENRSEYENYYLSRRENELMVGGGILAVVGLVAAIIKGPMDSPFQDALFTLDISYPAEYPFHPPKVKFDDKIFHPNVDINTGEINPNPDDPINFEAARILKEDEQRYNDIVKIYIKPNIVEYSVIFEEVSKLLEPLKPLLSCQEIQVQTTSFFGKLVEKERLKNQYEQKSSEVQALHRLVFPNSPYNFSQLYSEVQRLKTQDLVSQINKQEEELEIFVQQLKIGREKVRALCRIHQKLIRVKTQENFDQNVVELLEDEIDEIKDKLLSGGWFTWKVSLENT</sequence>
<name>A0ACA9PVX2_9GLOM</name>
<comment type="caution">
    <text evidence="1">The sequence shown here is derived from an EMBL/GenBank/DDBJ whole genome shotgun (WGS) entry which is preliminary data.</text>
</comment>
<dbReference type="EMBL" id="CAJVPW010030546">
    <property type="protein sequence ID" value="CAG8724356.1"/>
    <property type="molecule type" value="Genomic_DNA"/>
</dbReference>
<organism evidence="1 2">
    <name type="scientific">Cetraspora pellucida</name>
    <dbReference type="NCBI Taxonomy" id="1433469"/>
    <lineage>
        <taxon>Eukaryota</taxon>
        <taxon>Fungi</taxon>
        <taxon>Fungi incertae sedis</taxon>
        <taxon>Mucoromycota</taxon>
        <taxon>Glomeromycotina</taxon>
        <taxon>Glomeromycetes</taxon>
        <taxon>Diversisporales</taxon>
        <taxon>Gigasporaceae</taxon>
        <taxon>Cetraspora</taxon>
    </lineage>
</organism>
<dbReference type="Proteomes" id="UP000789366">
    <property type="component" value="Unassembled WGS sequence"/>
</dbReference>
<reference evidence="1" key="1">
    <citation type="submission" date="2021-06" db="EMBL/GenBank/DDBJ databases">
        <authorList>
            <person name="Kallberg Y."/>
            <person name="Tangrot J."/>
            <person name="Rosling A."/>
        </authorList>
    </citation>
    <scope>NUCLEOTIDE SEQUENCE</scope>
    <source>
        <strain evidence="1">28 12/20/2015</strain>
    </source>
</reference>
<proteinExistence type="predicted"/>
<evidence type="ECO:0000313" key="1">
    <source>
        <dbReference type="EMBL" id="CAG8724356.1"/>
    </source>
</evidence>
<keyword evidence="2" id="KW-1185">Reference proteome</keyword>
<evidence type="ECO:0000313" key="2">
    <source>
        <dbReference type="Proteomes" id="UP000789366"/>
    </source>
</evidence>
<protein>
    <submittedName>
        <fullName evidence="1">17764_t:CDS:1</fullName>
    </submittedName>
</protein>
<accession>A0ACA9PVX2</accession>
<feature type="non-terminal residue" evidence="1">
    <location>
        <position position="1"/>
    </location>
</feature>